<evidence type="ECO:0008006" key="4">
    <source>
        <dbReference type="Google" id="ProtNLM"/>
    </source>
</evidence>
<dbReference type="AlphaFoldDB" id="A0A7D5LC24"/>
<reference evidence="2 3" key="1">
    <citation type="submission" date="2020-06" db="EMBL/GenBank/DDBJ databases">
        <title>NJ-3-1, isolated from saline soil.</title>
        <authorList>
            <person name="Cui H.L."/>
            <person name="Shi X."/>
        </authorList>
    </citation>
    <scope>NUCLEOTIDE SEQUENCE [LARGE SCALE GENOMIC DNA]</scope>
    <source>
        <strain evidence="2 3">NJ-3-1</strain>
    </source>
</reference>
<dbReference type="RefSeq" id="WP_179269599.1">
    <property type="nucleotide sequence ID" value="NZ_CP058579.1"/>
</dbReference>
<feature type="transmembrane region" description="Helical" evidence="1">
    <location>
        <begin position="12"/>
        <end position="33"/>
    </location>
</feature>
<evidence type="ECO:0000313" key="3">
    <source>
        <dbReference type="Proteomes" id="UP000509626"/>
    </source>
</evidence>
<keyword evidence="1" id="KW-1133">Transmembrane helix</keyword>
<gene>
    <name evidence="2" type="ORF">HUG12_15240</name>
</gene>
<sequence length="566" mass="60487">MRPGGDERAQSVQVGVVVLFGFLVLAASSYQAFVVPQENAEIEFTHYGESTADVESLRNVMLSSAADGNVRGLTVDAGTGYPVRAFFVNPPPAAGTVRTAETANASVSGVAAAGDRRNVDRYLASESNRLEYTTRTVAFDPAYNEFDGAAPVIVENGVVYRGYETPVVSTPQTLVDGNRIRLVTVSGDLHAEGLSTGVTVSPVSAHTRTVTVTNRSSASFNVTVPTDLSESTWEDLLADQLDPDGSHPDRYVRDVTRPEGADYVNVTMEGDQAYELRIARLELREESDPNREADPGARYLVAEGDNRTQTNREGRVRLVVEARDRFNNPVSNSVVTYDAGEGTFERADGALADRNATADGTQVRTDEDGKATVYFNATGNLGTIPVDAYLGTDDAAPGERSTRFRVFNNVLGGDGGGGSGEQAGRSLVVLNHTESVVEDADSITINVTNTGTNSVNATGYRLDYVSAIRSNGELVESTEAITNVTFSNEGDVRRVDGTAAEAGSPHFFGSDPYRIEPGGTDVTIQFDEQLNSDSDGGTQNIQGIFISFAIYLEGDITVTFAFQIIV</sequence>
<dbReference type="Gene3D" id="2.60.40.10">
    <property type="entry name" value="Immunoglobulins"/>
    <property type="match status" value="1"/>
</dbReference>
<dbReference type="EMBL" id="CP058579">
    <property type="protein sequence ID" value="QLG63014.1"/>
    <property type="molecule type" value="Genomic_DNA"/>
</dbReference>
<dbReference type="Proteomes" id="UP000509626">
    <property type="component" value="Chromosome"/>
</dbReference>
<dbReference type="InterPro" id="IPR013783">
    <property type="entry name" value="Ig-like_fold"/>
</dbReference>
<organism evidence="2 3">
    <name type="scientific">Halorarum salinum</name>
    <dbReference type="NCBI Taxonomy" id="2743089"/>
    <lineage>
        <taxon>Archaea</taxon>
        <taxon>Methanobacteriati</taxon>
        <taxon>Methanobacteriota</taxon>
        <taxon>Stenosarchaea group</taxon>
        <taxon>Halobacteria</taxon>
        <taxon>Halobacteriales</taxon>
        <taxon>Haloferacaceae</taxon>
        <taxon>Halorarum</taxon>
    </lineage>
</organism>
<evidence type="ECO:0000313" key="2">
    <source>
        <dbReference type="EMBL" id="QLG63014.1"/>
    </source>
</evidence>
<dbReference type="OrthoDB" id="121941at2157"/>
<dbReference type="SUPFAM" id="SSF49373">
    <property type="entry name" value="Invasin/intimin cell-adhesion fragments"/>
    <property type="match status" value="1"/>
</dbReference>
<keyword evidence="1" id="KW-0472">Membrane</keyword>
<keyword evidence="3" id="KW-1185">Reference proteome</keyword>
<dbReference type="KEGG" id="halu:HUG12_15240"/>
<evidence type="ECO:0000256" key="1">
    <source>
        <dbReference type="SAM" id="Phobius"/>
    </source>
</evidence>
<name>A0A7D5LC24_9EURY</name>
<dbReference type="GeneID" id="56038841"/>
<keyword evidence="1" id="KW-0812">Transmembrane</keyword>
<accession>A0A7D5LC24</accession>
<protein>
    <recommendedName>
        <fullName evidence="4">Big-1 domain-containing protein</fullName>
    </recommendedName>
</protein>
<proteinExistence type="predicted"/>
<dbReference type="InterPro" id="IPR008964">
    <property type="entry name" value="Invasin/intimin_cell_adhesion"/>
</dbReference>